<dbReference type="Pfam" id="PF01012">
    <property type="entry name" value="ETF"/>
    <property type="match status" value="1"/>
</dbReference>
<dbReference type="SMART" id="SM00893">
    <property type="entry name" value="ETF"/>
    <property type="match status" value="1"/>
</dbReference>
<accession>A0ABX4MEF2</accession>
<proteinExistence type="predicted"/>
<dbReference type="Proteomes" id="UP000229707">
    <property type="component" value="Unassembled WGS sequence"/>
</dbReference>
<sequence length="246" mass="27770">MKVGVTAKIIYDPEIEPVLNNGILCYEKSKRVIDPIDEANIAAIVKFKETYPSMIITVICLSKESDSNLLKHILGMGVDEIMFIKTINYDDSIIDGLTRAKVLKRLIVTEKYDLVITGKSSSDNNSGFVGPALATFLGWCQLYYVCELVDKSVDQLIVRCKLRNRIMTFVAKLPCVLVCEFDKSERCVSMFDLIRAKNKKIKVKFMNKLNLIYNSCVSVVNYVGPNKVRKKKALNDVNSLMTTLFS</sequence>
<dbReference type="EMBL" id="NXGL01000106">
    <property type="protein sequence ID" value="PIM94809.1"/>
    <property type="molecule type" value="Genomic_DNA"/>
</dbReference>
<dbReference type="SUPFAM" id="SSF52402">
    <property type="entry name" value="Adenine nucleotide alpha hydrolases-like"/>
    <property type="match status" value="1"/>
</dbReference>
<keyword evidence="1" id="KW-0249">Electron transport</keyword>
<dbReference type="InterPro" id="IPR014730">
    <property type="entry name" value="ETF_a/b_N"/>
</dbReference>
<gene>
    <name evidence="3" type="primary">etfB</name>
    <name evidence="3" type="ORF">MAGCAS_280</name>
</gene>
<dbReference type="InterPro" id="IPR012255">
    <property type="entry name" value="ETF_b"/>
</dbReference>
<dbReference type="InterPro" id="IPR014729">
    <property type="entry name" value="Rossmann-like_a/b/a_fold"/>
</dbReference>
<protein>
    <submittedName>
        <fullName evidence="3">Electron transfer flavoprotein small subunit</fullName>
    </submittedName>
</protein>
<dbReference type="PANTHER" id="PTHR21294">
    <property type="entry name" value="ELECTRON TRANSFER FLAVOPROTEIN BETA-SUBUNIT"/>
    <property type="match status" value="1"/>
</dbReference>
<dbReference type="Gene3D" id="3.40.50.620">
    <property type="entry name" value="HUPs"/>
    <property type="match status" value="1"/>
</dbReference>
<evidence type="ECO:0000256" key="1">
    <source>
        <dbReference type="ARBA" id="ARBA00022982"/>
    </source>
</evidence>
<comment type="caution">
    <text evidence="3">The sequence shown here is derived from an EMBL/GenBank/DDBJ whole genome shotgun (WGS) entry which is preliminary data.</text>
</comment>
<name>A0ABX4MEF2_9HYPH</name>
<reference evidence="3" key="1">
    <citation type="submission" date="2017-09" db="EMBL/GenBank/DDBJ databases">
        <authorList>
            <person name="Campbell M.A."/>
            <person name="Lukasik P."/>
            <person name="Simon C."/>
            <person name="McCutcheon J.P."/>
        </authorList>
    </citation>
    <scope>NUCLEOTIDE SEQUENCE [LARGE SCALE GENOMIC DNA]</scope>
    <source>
        <strain evidence="3">MAGCAS</strain>
    </source>
</reference>
<organism evidence="3 4">
    <name type="scientific">Candidatus Hodgkinia cicadicola</name>
    <dbReference type="NCBI Taxonomy" id="573658"/>
    <lineage>
        <taxon>Bacteria</taxon>
        <taxon>Pseudomonadati</taxon>
        <taxon>Pseudomonadota</taxon>
        <taxon>Alphaproteobacteria</taxon>
        <taxon>Hyphomicrobiales</taxon>
        <taxon>Candidatus Hodgkinia</taxon>
    </lineage>
</organism>
<evidence type="ECO:0000313" key="4">
    <source>
        <dbReference type="Proteomes" id="UP000229707"/>
    </source>
</evidence>
<evidence type="ECO:0000313" key="3">
    <source>
        <dbReference type="EMBL" id="PIM94809.1"/>
    </source>
</evidence>
<keyword evidence="4" id="KW-1185">Reference proteome</keyword>
<evidence type="ECO:0000259" key="2">
    <source>
        <dbReference type="SMART" id="SM00893"/>
    </source>
</evidence>
<feature type="domain" description="Electron transfer flavoprotein alpha/beta-subunit N-terminal" evidence="2">
    <location>
        <begin position="23"/>
        <end position="205"/>
    </location>
</feature>
<keyword evidence="1" id="KW-0813">Transport</keyword>